<dbReference type="Pfam" id="PF10551">
    <property type="entry name" value="MULE"/>
    <property type="match status" value="1"/>
</dbReference>
<comment type="caution">
    <text evidence="3">The sequence shown here is derived from an EMBL/GenBank/DDBJ whole genome shotgun (WGS) entry which is preliminary data.</text>
</comment>
<dbReference type="EMBL" id="BKCJ010477531">
    <property type="protein sequence ID" value="GFA73262.1"/>
    <property type="molecule type" value="Genomic_DNA"/>
</dbReference>
<dbReference type="InterPro" id="IPR018289">
    <property type="entry name" value="MULE_transposase_dom"/>
</dbReference>
<evidence type="ECO:0000256" key="1">
    <source>
        <dbReference type="SAM" id="MobiDB-lite"/>
    </source>
</evidence>
<accession>A0A699K6R8</accession>
<sequence length="167" mass="18750">KVPQFSCEDGDDVSGSKGVGSDGSKSKSQSKEKGQESFYLNPKIPLNALKDQLQKPYKVGISKQKVFRAKKMAYERIKERPEDINSLERQFKRVYVYLGLLKDGFKAGKRDLLGLDGCFLSGTYPRWILTAVGVDPNNGIYPLAYAIVESANKDSWKWFLDCIGDDL</sequence>
<protein>
    <recommendedName>
        <fullName evidence="2">MULE transposase domain-containing protein</fullName>
    </recommendedName>
</protein>
<feature type="region of interest" description="Disordered" evidence="1">
    <location>
        <begin position="1"/>
        <end position="39"/>
    </location>
</feature>
<proteinExistence type="predicted"/>
<feature type="domain" description="MULE transposase" evidence="2">
    <location>
        <begin position="113"/>
        <end position="161"/>
    </location>
</feature>
<name>A0A699K6R8_TANCI</name>
<organism evidence="3">
    <name type="scientific">Tanacetum cinerariifolium</name>
    <name type="common">Dalmatian daisy</name>
    <name type="synonym">Chrysanthemum cinerariifolium</name>
    <dbReference type="NCBI Taxonomy" id="118510"/>
    <lineage>
        <taxon>Eukaryota</taxon>
        <taxon>Viridiplantae</taxon>
        <taxon>Streptophyta</taxon>
        <taxon>Embryophyta</taxon>
        <taxon>Tracheophyta</taxon>
        <taxon>Spermatophyta</taxon>
        <taxon>Magnoliopsida</taxon>
        <taxon>eudicotyledons</taxon>
        <taxon>Gunneridae</taxon>
        <taxon>Pentapetalae</taxon>
        <taxon>asterids</taxon>
        <taxon>campanulids</taxon>
        <taxon>Asterales</taxon>
        <taxon>Asteraceae</taxon>
        <taxon>Asteroideae</taxon>
        <taxon>Anthemideae</taxon>
        <taxon>Anthemidinae</taxon>
        <taxon>Tanacetum</taxon>
    </lineage>
</organism>
<dbReference type="PANTHER" id="PTHR31973:SF190">
    <property type="entry name" value="MULE TRANSPOSASE DOMAIN-CONTAINING PROTEIN"/>
    <property type="match status" value="1"/>
</dbReference>
<gene>
    <name evidence="3" type="ORF">Tci_645234</name>
</gene>
<evidence type="ECO:0000313" key="3">
    <source>
        <dbReference type="EMBL" id="GFA73262.1"/>
    </source>
</evidence>
<feature type="non-terminal residue" evidence="3">
    <location>
        <position position="1"/>
    </location>
</feature>
<reference evidence="3" key="1">
    <citation type="journal article" date="2019" name="Sci. Rep.">
        <title>Draft genome of Tanacetum cinerariifolium, the natural source of mosquito coil.</title>
        <authorList>
            <person name="Yamashiro T."/>
            <person name="Shiraishi A."/>
            <person name="Satake H."/>
            <person name="Nakayama K."/>
        </authorList>
    </citation>
    <scope>NUCLEOTIDE SEQUENCE</scope>
</reference>
<dbReference type="PANTHER" id="PTHR31973">
    <property type="entry name" value="POLYPROTEIN, PUTATIVE-RELATED"/>
    <property type="match status" value="1"/>
</dbReference>
<evidence type="ECO:0000259" key="2">
    <source>
        <dbReference type="Pfam" id="PF10551"/>
    </source>
</evidence>
<dbReference type="AlphaFoldDB" id="A0A699K6R8"/>